<proteinExistence type="predicted"/>
<dbReference type="AlphaFoldDB" id="A0AAV6QR15"/>
<evidence type="ECO:0000256" key="1">
    <source>
        <dbReference type="SAM" id="MobiDB-lite"/>
    </source>
</evidence>
<dbReference type="Proteomes" id="UP000693946">
    <property type="component" value="Linkage Group LG3"/>
</dbReference>
<dbReference type="EMBL" id="JAGKHQ010000015">
    <property type="protein sequence ID" value="KAG7495896.1"/>
    <property type="molecule type" value="Genomic_DNA"/>
</dbReference>
<evidence type="ECO:0000313" key="3">
    <source>
        <dbReference type="Proteomes" id="UP000693946"/>
    </source>
</evidence>
<accession>A0AAV6QR15</accession>
<protein>
    <submittedName>
        <fullName evidence="2">Uncharacterized protein</fullName>
    </submittedName>
</protein>
<keyword evidence="3" id="KW-1185">Reference proteome</keyword>
<sequence>MTDANLQSGHIKDTSVTRRMTANQRAPPLICLHQPITAEFTFTFKKSSVGLRIVQSSPGPPSPGDDRTEDEIRAETQESAHTSFILRRTRSVQKQLTLSTPDAPQIMWPVRTGASVGVFPLNVAITAPLKCQGQR</sequence>
<reference evidence="2 3" key="1">
    <citation type="journal article" date="2021" name="Sci. Rep.">
        <title>Chromosome anchoring in Senegalese sole (Solea senegalensis) reveals sex-associated markers and genome rearrangements in flatfish.</title>
        <authorList>
            <person name="Guerrero-Cozar I."/>
            <person name="Gomez-Garrido J."/>
            <person name="Berbel C."/>
            <person name="Martinez-Blanch J.F."/>
            <person name="Alioto T."/>
            <person name="Claros M.G."/>
            <person name="Gagnaire P.A."/>
            <person name="Manchado M."/>
        </authorList>
    </citation>
    <scope>NUCLEOTIDE SEQUENCE [LARGE SCALE GENOMIC DNA]</scope>
    <source>
        <strain evidence="2">Sse05_10M</strain>
    </source>
</reference>
<evidence type="ECO:0000313" key="2">
    <source>
        <dbReference type="EMBL" id="KAG7495896.1"/>
    </source>
</evidence>
<feature type="region of interest" description="Disordered" evidence="1">
    <location>
        <begin position="52"/>
        <end position="80"/>
    </location>
</feature>
<organism evidence="2 3">
    <name type="scientific">Solea senegalensis</name>
    <name type="common">Senegalese sole</name>
    <dbReference type="NCBI Taxonomy" id="28829"/>
    <lineage>
        <taxon>Eukaryota</taxon>
        <taxon>Metazoa</taxon>
        <taxon>Chordata</taxon>
        <taxon>Craniata</taxon>
        <taxon>Vertebrata</taxon>
        <taxon>Euteleostomi</taxon>
        <taxon>Actinopterygii</taxon>
        <taxon>Neopterygii</taxon>
        <taxon>Teleostei</taxon>
        <taxon>Neoteleostei</taxon>
        <taxon>Acanthomorphata</taxon>
        <taxon>Carangaria</taxon>
        <taxon>Pleuronectiformes</taxon>
        <taxon>Pleuronectoidei</taxon>
        <taxon>Soleidae</taxon>
        <taxon>Solea</taxon>
    </lineage>
</organism>
<gene>
    <name evidence="2" type="ORF">JOB18_007612</name>
</gene>
<feature type="compositionally biased region" description="Basic and acidic residues" evidence="1">
    <location>
        <begin position="64"/>
        <end position="78"/>
    </location>
</feature>
<name>A0AAV6QR15_SOLSE</name>
<comment type="caution">
    <text evidence="2">The sequence shown here is derived from an EMBL/GenBank/DDBJ whole genome shotgun (WGS) entry which is preliminary data.</text>
</comment>